<feature type="non-terminal residue" evidence="2">
    <location>
        <position position="1"/>
    </location>
</feature>
<name>A0ABR5E102_9HYPH</name>
<gene>
    <name evidence="2" type="ORF">WH91_05530</name>
</gene>
<evidence type="ECO:0000313" key="2">
    <source>
        <dbReference type="EMBL" id="KKC33978.1"/>
    </source>
</evidence>
<dbReference type="Gene3D" id="3.20.20.100">
    <property type="entry name" value="NADP-dependent oxidoreductase domain"/>
    <property type="match status" value="1"/>
</dbReference>
<dbReference type="InterPro" id="IPR036812">
    <property type="entry name" value="NAD(P)_OxRdtase_dom_sf"/>
</dbReference>
<dbReference type="PANTHER" id="PTHR42686:SF1">
    <property type="entry name" value="GH17980P-RELATED"/>
    <property type="match status" value="1"/>
</dbReference>
<keyword evidence="3" id="KW-1185">Reference proteome</keyword>
<accession>A0ABR5E102</accession>
<comment type="caution">
    <text evidence="2">The sequence shown here is derived from an EMBL/GenBank/DDBJ whole genome shotgun (WGS) entry which is preliminary data.</text>
</comment>
<protein>
    <submittedName>
        <fullName evidence="2">Pyridoxal 4-dehydrogenase</fullName>
    </submittedName>
</protein>
<dbReference type="PANTHER" id="PTHR42686">
    <property type="entry name" value="GH17980P-RELATED"/>
    <property type="match status" value="1"/>
</dbReference>
<dbReference type="InterPro" id="IPR020471">
    <property type="entry name" value="AKR"/>
</dbReference>
<dbReference type="EMBL" id="LAPV01000068">
    <property type="protein sequence ID" value="KKC33978.1"/>
    <property type="molecule type" value="Genomic_DNA"/>
</dbReference>
<sequence>RGVNEAGVVIDALKEVDLDCTLLAGRQTLLEQNASQLLDQASQRGMAVVIGGVFNSGILAAGTVGNRKFNYKDVPEDVARKVDLLAMVCSEFDVPLAAAAIQFPFRHPAVTSVLIGAKHPDRVRQNVEWFEQDLPDQLWQALADKELVV</sequence>
<dbReference type="SUPFAM" id="SSF51430">
    <property type="entry name" value="NAD(P)-linked oxidoreductase"/>
    <property type="match status" value="1"/>
</dbReference>
<dbReference type="InterPro" id="IPR023210">
    <property type="entry name" value="NADP_OxRdtase_dom"/>
</dbReference>
<dbReference type="Pfam" id="PF00248">
    <property type="entry name" value="Aldo_ket_red"/>
    <property type="match status" value="1"/>
</dbReference>
<organism evidence="2 3">
    <name type="scientific">Devosia psychrophila</name>
    <dbReference type="NCBI Taxonomy" id="728005"/>
    <lineage>
        <taxon>Bacteria</taxon>
        <taxon>Pseudomonadati</taxon>
        <taxon>Pseudomonadota</taxon>
        <taxon>Alphaproteobacteria</taxon>
        <taxon>Hyphomicrobiales</taxon>
        <taxon>Devosiaceae</taxon>
        <taxon>Devosia</taxon>
    </lineage>
</organism>
<dbReference type="RefSeq" id="WP_046170012.1">
    <property type="nucleotide sequence ID" value="NZ_LAPV01000068.1"/>
</dbReference>
<evidence type="ECO:0000259" key="1">
    <source>
        <dbReference type="Pfam" id="PF00248"/>
    </source>
</evidence>
<dbReference type="Proteomes" id="UP000033519">
    <property type="component" value="Unassembled WGS sequence"/>
</dbReference>
<evidence type="ECO:0000313" key="3">
    <source>
        <dbReference type="Proteomes" id="UP000033519"/>
    </source>
</evidence>
<reference evidence="2 3" key="1">
    <citation type="submission" date="2015-03" db="EMBL/GenBank/DDBJ databases">
        <authorList>
            <person name="Lepp D."/>
            <person name="Hassan Y.I."/>
            <person name="Li X.-Z."/>
            <person name="Zhou T."/>
        </authorList>
    </citation>
    <scope>NUCLEOTIDE SEQUENCE [LARGE SCALE GENOMIC DNA]</scope>
    <source>
        <strain evidence="2 3">Cr7-05</strain>
    </source>
</reference>
<feature type="domain" description="NADP-dependent oxidoreductase" evidence="1">
    <location>
        <begin position="21"/>
        <end position="143"/>
    </location>
</feature>
<proteinExistence type="predicted"/>